<dbReference type="Pfam" id="PF13424">
    <property type="entry name" value="TPR_12"/>
    <property type="match status" value="2"/>
</dbReference>
<dbReference type="OrthoDB" id="9812579at2"/>
<evidence type="ECO:0000256" key="1">
    <source>
        <dbReference type="ARBA" id="ARBA00005820"/>
    </source>
</evidence>
<dbReference type="CDD" id="cd15831">
    <property type="entry name" value="BTAD"/>
    <property type="match status" value="1"/>
</dbReference>
<name>A0A344LHT0_9PSEU</name>
<dbReference type="InterPro" id="IPR036388">
    <property type="entry name" value="WH-like_DNA-bd_sf"/>
</dbReference>
<dbReference type="InterPro" id="IPR058852">
    <property type="entry name" value="HTH_77"/>
</dbReference>
<gene>
    <name evidence="5" type="ORF">A4R43_38360</name>
</gene>
<dbReference type="GO" id="GO:0006355">
    <property type="term" value="P:regulation of DNA-templated transcription"/>
    <property type="evidence" value="ECO:0007669"/>
    <property type="project" value="InterPro"/>
</dbReference>
<dbReference type="InterPro" id="IPR011990">
    <property type="entry name" value="TPR-like_helical_dom_sf"/>
</dbReference>
<feature type="domain" description="OmpR/PhoB-type" evidence="4">
    <location>
        <begin position="1"/>
        <end position="96"/>
    </location>
</feature>
<feature type="DNA-binding region" description="OmpR/PhoB-type" evidence="3">
    <location>
        <begin position="1"/>
        <end position="96"/>
    </location>
</feature>
<evidence type="ECO:0000256" key="3">
    <source>
        <dbReference type="PROSITE-ProRule" id="PRU01091"/>
    </source>
</evidence>
<evidence type="ECO:0000313" key="5">
    <source>
        <dbReference type="EMBL" id="AXB47604.1"/>
    </source>
</evidence>
<dbReference type="SUPFAM" id="SSF46894">
    <property type="entry name" value="C-terminal effector domain of the bipartite response regulators"/>
    <property type="match status" value="1"/>
</dbReference>
<dbReference type="RefSeq" id="WP_113696661.1">
    <property type="nucleotide sequence ID" value="NZ_CP015163.1"/>
</dbReference>
<dbReference type="SUPFAM" id="SSF52540">
    <property type="entry name" value="P-loop containing nucleoside triphosphate hydrolases"/>
    <property type="match status" value="1"/>
</dbReference>
<protein>
    <submittedName>
        <fullName evidence="5">ATPase</fullName>
    </submittedName>
</protein>
<dbReference type="Pfam" id="PF03704">
    <property type="entry name" value="BTAD"/>
    <property type="match status" value="1"/>
</dbReference>
<evidence type="ECO:0000259" key="4">
    <source>
        <dbReference type="PROSITE" id="PS51755"/>
    </source>
</evidence>
<dbReference type="Pfam" id="PF00486">
    <property type="entry name" value="Trans_reg_C"/>
    <property type="match status" value="1"/>
</dbReference>
<sequence length="1059" mass="115407">MRFGVLGPLEVWTADQRPVRVPEAKVRALLADLLAHRGRPVSVDRLVDDLWGTRPPANPTGALQTKVSQLRRALEDGEAGGRELVVSGPSGYTLLAEPADVDHSRFEQLLEQARQAADPRAKAAQLAEALALWRGAAFADFADADFLAPVIQRLDEQRLVALEEQAEARLELGEHSELAGELTDLVARHPLRERLRRAHLLALYRAGRQSEALAGYTELRQRLADELGLDPSPELAELYQSMLRQDPALTPSARRTTNLPAQLTGLIGRDAEVDEVGRLLAAHRLVTLTGPGGVGKTRLAIEAASRLVGGFPDGVWLVELAGHWTHGAPEAACSVAEVTASMLNLREDTKSGTLPPPSDQLAEALRDQRLLLVLDNCEHLVEPVADLVRLLLRTAPGLRVLITSQEPLGLAGEFVHTVRPLELSSAIELFRTRATAAAPDFALSEENSEAVAEICRRLDGIPLALELAASRIRVLGAQELLSRLDDRFRLLVTGERGAPARQQTLRAMIGWSWELLTEAERIVLRRQAVHTEGCELEAAEAVCAGDGVKPGEVLDLLARLVDRSLVAVTRQGGRTRYRLLESVAAYCVERLHEAGEYDEVRRRHHRYYLDLAERAEERLCRSDQRSWLDRLDAESANFRGALEGAEIDGNAELAIRLVNALGWYWFLRGRLREGHRSVTLALGIDGHAPEVPRTRAMAWRAALTILIGEGSGLHETAERVLARYEEVDDPLGRARAEWFLSFALIGAGDLDLGAARVERALAGFRALGDRWGEAAALSLQAMQARPRGGLARARRDSERALELFREVGDRWGEVKSTDTLSSLAEIAGDYERAESLHRNALRLAEELGLWNEVSYSLSGIGRIALLKGEFAKADEYHERARKLAAQHSHKRGEQFAEIGLGLSARRQGRPERAEAHLERWLEWCRQVDGDLGTALILAELGFAAEQRGEIALALDRQREGLDAALATGDPRSVALGLEGLASASAAAGEHAAAARLLGAAAATRASVGTPLPAAERGDVDRTTAAARAALGESGFTEQFRHGEQLSPEVAAGSFVDIQG</sequence>
<dbReference type="SMART" id="SM01043">
    <property type="entry name" value="BTAD"/>
    <property type="match status" value="1"/>
</dbReference>
<evidence type="ECO:0000313" key="6">
    <source>
        <dbReference type="Proteomes" id="UP000250434"/>
    </source>
</evidence>
<dbReference type="AlphaFoldDB" id="A0A344LHT0"/>
<dbReference type="PROSITE" id="PS51755">
    <property type="entry name" value="OMPR_PHOB"/>
    <property type="match status" value="1"/>
</dbReference>
<dbReference type="Pfam" id="PF25872">
    <property type="entry name" value="HTH_77"/>
    <property type="match status" value="1"/>
</dbReference>
<accession>A0A344LHT0</accession>
<reference evidence="5 6" key="1">
    <citation type="submission" date="2016-04" db="EMBL/GenBank/DDBJ databases">
        <title>Complete genome sequence and analysis of deep-sea sediment isolate, Amycolatopsis sp. WP1.</title>
        <authorList>
            <person name="Wang H."/>
            <person name="Chen S."/>
            <person name="Wu Q."/>
        </authorList>
    </citation>
    <scope>NUCLEOTIDE SEQUENCE [LARGE SCALE GENOMIC DNA]</scope>
    <source>
        <strain evidence="5 6">WP1</strain>
    </source>
</reference>
<dbReference type="PANTHER" id="PTHR47691:SF3">
    <property type="entry name" value="HTH-TYPE TRANSCRIPTIONAL REGULATOR RV0890C-RELATED"/>
    <property type="match status" value="1"/>
</dbReference>
<dbReference type="GO" id="GO:0043531">
    <property type="term" value="F:ADP binding"/>
    <property type="evidence" value="ECO:0007669"/>
    <property type="project" value="InterPro"/>
</dbReference>
<dbReference type="Gene3D" id="1.25.40.10">
    <property type="entry name" value="Tetratricopeptide repeat domain"/>
    <property type="match status" value="3"/>
</dbReference>
<keyword evidence="2 3" id="KW-0238">DNA-binding</keyword>
<comment type="similarity">
    <text evidence="1">Belongs to the AfsR/DnrI/RedD regulatory family.</text>
</comment>
<organism evidence="5 6">
    <name type="scientific">Amycolatopsis albispora</name>
    <dbReference type="NCBI Taxonomy" id="1804986"/>
    <lineage>
        <taxon>Bacteria</taxon>
        <taxon>Bacillati</taxon>
        <taxon>Actinomycetota</taxon>
        <taxon>Actinomycetes</taxon>
        <taxon>Pseudonocardiales</taxon>
        <taxon>Pseudonocardiaceae</taxon>
        <taxon>Amycolatopsis</taxon>
    </lineage>
</organism>
<dbReference type="KEGG" id="aab:A4R43_38360"/>
<dbReference type="Proteomes" id="UP000250434">
    <property type="component" value="Chromosome"/>
</dbReference>
<keyword evidence="6" id="KW-1185">Reference proteome</keyword>
<dbReference type="Gene3D" id="1.10.10.10">
    <property type="entry name" value="Winged helix-like DNA-binding domain superfamily/Winged helix DNA-binding domain"/>
    <property type="match status" value="1"/>
</dbReference>
<dbReference type="InterPro" id="IPR016032">
    <property type="entry name" value="Sig_transdc_resp-reg_C-effctor"/>
</dbReference>
<dbReference type="SMART" id="SM00862">
    <property type="entry name" value="Trans_reg_C"/>
    <property type="match status" value="1"/>
</dbReference>
<dbReference type="GO" id="GO:0003677">
    <property type="term" value="F:DNA binding"/>
    <property type="evidence" value="ECO:0007669"/>
    <property type="project" value="UniProtKB-UniRule"/>
</dbReference>
<dbReference type="InterPro" id="IPR027417">
    <property type="entry name" value="P-loop_NTPase"/>
</dbReference>
<dbReference type="PANTHER" id="PTHR47691">
    <property type="entry name" value="REGULATOR-RELATED"/>
    <property type="match status" value="1"/>
</dbReference>
<proteinExistence type="inferred from homology"/>
<dbReference type="EMBL" id="CP015163">
    <property type="protein sequence ID" value="AXB47604.1"/>
    <property type="molecule type" value="Genomic_DNA"/>
</dbReference>
<dbReference type="InterPro" id="IPR002182">
    <property type="entry name" value="NB-ARC"/>
</dbReference>
<dbReference type="InterPro" id="IPR005158">
    <property type="entry name" value="BTAD"/>
</dbReference>
<dbReference type="GO" id="GO:0000160">
    <property type="term" value="P:phosphorelay signal transduction system"/>
    <property type="evidence" value="ECO:0007669"/>
    <property type="project" value="InterPro"/>
</dbReference>
<dbReference type="InterPro" id="IPR001867">
    <property type="entry name" value="OmpR/PhoB-type_DNA-bd"/>
</dbReference>
<dbReference type="SUPFAM" id="SSF48452">
    <property type="entry name" value="TPR-like"/>
    <property type="match status" value="3"/>
</dbReference>
<dbReference type="PRINTS" id="PR00364">
    <property type="entry name" value="DISEASERSIST"/>
</dbReference>
<dbReference type="Pfam" id="PF00931">
    <property type="entry name" value="NB-ARC"/>
    <property type="match status" value="1"/>
</dbReference>
<evidence type="ECO:0000256" key="2">
    <source>
        <dbReference type="ARBA" id="ARBA00023125"/>
    </source>
</evidence>